<organism evidence="4 5">
    <name type="scientific">Comamonas aquatica</name>
    <dbReference type="NCBI Taxonomy" id="225991"/>
    <lineage>
        <taxon>Bacteria</taxon>
        <taxon>Pseudomonadati</taxon>
        <taxon>Pseudomonadota</taxon>
        <taxon>Betaproteobacteria</taxon>
        <taxon>Burkholderiales</taxon>
        <taxon>Comamonadaceae</taxon>
        <taxon>Comamonas</taxon>
    </lineage>
</organism>
<feature type="signal peptide" evidence="2">
    <location>
        <begin position="1"/>
        <end position="26"/>
    </location>
</feature>
<keyword evidence="2" id="KW-0472">Membrane</keyword>
<protein>
    <submittedName>
        <fullName evidence="4">Efflux transporter outer membrane subunit</fullName>
    </submittedName>
</protein>
<keyword evidence="2" id="KW-1134">Transmembrane beta strand</keyword>
<dbReference type="SUPFAM" id="SSF56954">
    <property type="entry name" value="Outer membrane efflux proteins (OEP)"/>
    <property type="match status" value="1"/>
</dbReference>
<dbReference type="PANTHER" id="PTHR30203">
    <property type="entry name" value="OUTER MEMBRANE CATION EFFLUX PROTEIN"/>
    <property type="match status" value="1"/>
</dbReference>
<proteinExistence type="inferred from homology"/>
<dbReference type="GO" id="GO:0015562">
    <property type="term" value="F:efflux transmembrane transporter activity"/>
    <property type="evidence" value="ECO:0007669"/>
    <property type="project" value="InterPro"/>
</dbReference>
<evidence type="ECO:0000256" key="2">
    <source>
        <dbReference type="RuleBase" id="RU362097"/>
    </source>
</evidence>
<dbReference type="NCBIfam" id="TIGR01845">
    <property type="entry name" value="outer_NodT"/>
    <property type="match status" value="1"/>
</dbReference>
<dbReference type="GO" id="GO:0005886">
    <property type="term" value="C:plasma membrane"/>
    <property type="evidence" value="ECO:0007669"/>
    <property type="project" value="UniProtKB-SubCell"/>
</dbReference>
<dbReference type="PANTHER" id="PTHR30203:SF32">
    <property type="entry name" value="CATION EFFLUX SYSTEM PROTEIN CUSC"/>
    <property type="match status" value="1"/>
</dbReference>
<gene>
    <name evidence="4" type="ORF">N5J23_06070</name>
</gene>
<dbReference type="InterPro" id="IPR003423">
    <property type="entry name" value="OMP_efflux"/>
</dbReference>
<keyword evidence="2" id="KW-0732">Signal</keyword>
<dbReference type="EMBL" id="JAOCJW010000008">
    <property type="protein sequence ID" value="MDH2005111.1"/>
    <property type="molecule type" value="Genomic_DNA"/>
</dbReference>
<dbReference type="Gene3D" id="2.20.200.10">
    <property type="entry name" value="Outer membrane efflux proteins (OEP)"/>
    <property type="match status" value="1"/>
</dbReference>
<evidence type="ECO:0000313" key="4">
    <source>
        <dbReference type="EMBL" id="MDH2005111.1"/>
    </source>
</evidence>
<comment type="similarity">
    <text evidence="1 2">Belongs to the outer membrane factor (OMF) (TC 1.B.17) family.</text>
</comment>
<feature type="chain" id="PRO_5041481331" evidence="2">
    <location>
        <begin position="27"/>
        <end position="489"/>
    </location>
</feature>
<dbReference type="Proteomes" id="UP001161294">
    <property type="component" value="Unassembled WGS sequence"/>
</dbReference>
<name>A0AA43AX41_9BURK</name>
<comment type="subcellular location">
    <subcellularLocation>
        <location evidence="2">Cell membrane</location>
        <topology evidence="2">Lipid-anchor</topology>
    </subcellularLocation>
</comment>
<dbReference type="AlphaFoldDB" id="A0AA43AX41"/>
<feature type="region of interest" description="Disordered" evidence="3">
    <location>
        <begin position="110"/>
        <end position="129"/>
    </location>
</feature>
<reference evidence="4" key="1">
    <citation type="submission" date="2022-09" db="EMBL/GenBank/DDBJ databases">
        <title>Intensive care unit water sources are persistently colonized with multi-drug resistant bacteria and are the site of extensive horizontal gene transfer of antibiotic resistance genes.</title>
        <authorList>
            <person name="Diorio-Toth L."/>
        </authorList>
    </citation>
    <scope>NUCLEOTIDE SEQUENCE</scope>
    <source>
        <strain evidence="4">GD03686</strain>
    </source>
</reference>
<dbReference type="RefSeq" id="WP_279852135.1">
    <property type="nucleotide sequence ID" value="NZ_JAOCIA010000007.1"/>
</dbReference>
<evidence type="ECO:0000256" key="3">
    <source>
        <dbReference type="SAM" id="MobiDB-lite"/>
    </source>
</evidence>
<keyword evidence="2" id="KW-0449">Lipoprotein</keyword>
<keyword evidence="2" id="KW-0564">Palmitate</keyword>
<dbReference type="Pfam" id="PF02321">
    <property type="entry name" value="OEP"/>
    <property type="match status" value="2"/>
</dbReference>
<evidence type="ECO:0000256" key="1">
    <source>
        <dbReference type="ARBA" id="ARBA00007613"/>
    </source>
</evidence>
<sequence length="489" mass="52021">MMTSLNLRPAAAAALAAVLLSACNLAPRYVPPVPGVPDTLSGQTGTPVQASTAALDFAQAQTWIHSPQLREVVALALSHNRDLRVAVDNIEKARAQYGITRADLLPGITAQGQGTRSRSSGELSNSGQSTVSEQYTAQLGFTSYEIDFWGRVRNLSEAGLQAFLQSEQNQRNVQIGLVADVSNAWLTLAADLARLELAQNTLDSREKAYALTKRMFEIGATSGLVIAQNLSTVESARSDVAAYTSQAARSRNALQLLVGGAVPEALLPTAQTMAANDANNMAFVPVPLNLHSSVLLQRPDVQAAEHNLRAMNANIGAARAALFPSITLTGSIGSGSRELDSLFGGGNGTWSFMPQIKLPIFDGGRLRAGVQVAEANQRIATSQYEKTVQTAFKEAADALADRAQWANRLGAQTGMVYATQKAFDLSDARFQAGVDNYLTVLDAQRSLYAAQQTLITLRLGEQTNRVTLWKALGGQEAVNMPEVPVGTAG</sequence>
<comment type="caution">
    <text evidence="4">The sequence shown here is derived from an EMBL/GenBank/DDBJ whole genome shotgun (WGS) entry which is preliminary data.</text>
</comment>
<dbReference type="Gene3D" id="1.20.1600.10">
    <property type="entry name" value="Outer membrane efflux proteins (OEP)"/>
    <property type="match status" value="1"/>
</dbReference>
<accession>A0AA43AX41</accession>
<evidence type="ECO:0000313" key="5">
    <source>
        <dbReference type="Proteomes" id="UP001161294"/>
    </source>
</evidence>
<dbReference type="InterPro" id="IPR010131">
    <property type="entry name" value="MdtP/NodT-like"/>
</dbReference>
<keyword evidence="2" id="KW-0812">Transmembrane</keyword>